<dbReference type="RefSeq" id="XP_007604364.1">
    <property type="nucleotide sequence ID" value="XM_007604302.1"/>
</dbReference>
<dbReference type="PANTHER" id="PTHR11239">
    <property type="entry name" value="DNA-DIRECTED RNA POLYMERASE"/>
    <property type="match status" value="1"/>
</dbReference>
<keyword evidence="5 8" id="KW-0862">Zinc</keyword>
<evidence type="ECO:0000259" key="10">
    <source>
        <dbReference type="PROSITE" id="PS51133"/>
    </source>
</evidence>
<dbReference type="CDD" id="cd10507">
    <property type="entry name" value="Zn-ribbon_RPA12"/>
    <property type="match status" value="1"/>
</dbReference>
<dbReference type="GO" id="GO:0008270">
    <property type="term" value="F:zinc ion binding"/>
    <property type="evidence" value="ECO:0007669"/>
    <property type="project" value="UniProtKB-KW"/>
</dbReference>
<dbReference type="InterPro" id="IPR012164">
    <property type="entry name" value="Rpa12/Rpb9/Rpc10/TFS"/>
</dbReference>
<evidence type="ECO:0000313" key="12">
    <source>
        <dbReference type="Proteomes" id="UP000011082"/>
    </source>
</evidence>
<feature type="zinc finger region" description="C4-type" evidence="9">
    <location>
        <begin position="3"/>
        <end position="24"/>
    </location>
</feature>
<protein>
    <recommendedName>
        <fullName evidence="7">DNA-directed RNA polymerase subunit</fullName>
    </recommendedName>
</protein>
<dbReference type="AlphaFoldDB" id="L2GME6"/>
<dbReference type="GeneID" id="19881629"/>
<dbReference type="GO" id="GO:0006363">
    <property type="term" value="P:termination of RNA polymerase I transcription"/>
    <property type="evidence" value="ECO:0007669"/>
    <property type="project" value="TreeGrafter"/>
</dbReference>
<keyword evidence="6 7" id="KW-0539">Nucleus</keyword>
<proteinExistence type="inferred from homology"/>
<evidence type="ECO:0000256" key="3">
    <source>
        <dbReference type="ARBA" id="ARBA00022723"/>
    </source>
</evidence>
<feature type="domain" description="TFIIS-type" evidence="10">
    <location>
        <begin position="58"/>
        <end position="98"/>
    </location>
</feature>
<feature type="binding site" evidence="8">
    <location>
        <position position="62"/>
    </location>
    <ligand>
        <name>Zn(2+)</name>
        <dbReference type="ChEBI" id="CHEBI:29105"/>
        <label>2</label>
    </ligand>
</feature>
<evidence type="ECO:0000256" key="5">
    <source>
        <dbReference type="ARBA" id="ARBA00022833"/>
    </source>
</evidence>
<dbReference type="SMART" id="SM00440">
    <property type="entry name" value="ZnF_C2C2"/>
    <property type="match status" value="1"/>
</dbReference>
<name>L2GME6_VITCO</name>
<comment type="function">
    <text evidence="7">DNA-dependent RNA polymerase catalyzes the transcription of DNA into RNA using the four ribonucleoside triphosphates as substrates.</text>
</comment>
<keyword evidence="2 7" id="KW-0240">DNA-directed RNA polymerase</keyword>
<feature type="binding site" evidence="8">
    <location>
        <position position="5"/>
    </location>
    <ligand>
        <name>Zn(2+)</name>
        <dbReference type="ChEBI" id="CHEBI:29105"/>
        <label>1</label>
    </ligand>
</feature>
<evidence type="ECO:0000256" key="7">
    <source>
        <dbReference type="PIRNR" id="PIRNR005586"/>
    </source>
</evidence>
<dbReference type="EMBL" id="JH370135">
    <property type="protein sequence ID" value="ELA42068.1"/>
    <property type="molecule type" value="Genomic_DNA"/>
</dbReference>
<dbReference type="PIRSF" id="PIRSF005586">
    <property type="entry name" value="RNApol_RpoM"/>
    <property type="match status" value="1"/>
</dbReference>
<feature type="binding site" evidence="8">
    <location>
        <position position="93"/>
    </location>
    <ligand>
        <name>Zn(2+)</name>
        <dbReference type="ChEBI" id="CHEBI:29105"/>
        <label>2</label>
    </ligand>
</feature>
<dbReference type="HOGENOM" id="CLU_093932_1_2_1"/>
<dbReference type="Gene3D" id="2.20.25.10">
    <property type="match status" value="1"/>
</dbReference>
<feature type="binding site" evidence="8">
    <location>
        <position position="24"/>
    </location>
    <ligand>
        <name>Zn(2+)</name>
        <dbReference type="ChEBI" id="CHEBI:29105"/>
        <label>1</label>
    </ligand>
</feature>
<comment type="similarity">
    <text evidence="7">Belongs to the archaeal rpoM/eukaryotic RPA12/RPB9/RPC11 RNA polymerase family.</text>
</comment>
<evidence type="ECO:0000256" key="8">
    <source>
        <dbReference type="PIRSR" id="PIRSR005586-1"/>
    </source>
</evidence>
<evidence type="ECO:0000256" key="2">
    <source>
        <dbReference type="ARBA" id="ARBA00022478"/>
    </source>
</evidence>
<comment type="subcellular location">
    <subcellularLocation>
        <location evidence="1">Nucleus</location>
        <location evidence="1">Nucleolus</location>
    </subcellularLocation>
</comment>
<sequence>MFCKCGALIFFPTLVSEEIRCRRCNSCFKYTNIFVISVAKELTRQDEHEDVQVRGARISLSCPKCNRPEMMYSTAQLRSADEGQTVFYSCEGCGYKETIQS</sequence>
<dbReference type="Proteomes" id="UP000011082">
    <property type="component" value="Unassembled WGS sequence"/>
</dbReference>
<evidence type="ECO:0000256" key="9">
    <source>
        <dbReference type="PIRSR" id="PIRSR005586-2"/>
    </source>
</evidence>
<dbReference type="PROSITE" id="PS51133">
    <property type="entry name" value="ZF_TFIIS_2"/>
    <property type="match status" value="1"/>
</dbReference>
<dbReference type="InterPro" id="IPR034004">
    <property type="entry name" value="Zn_ribbon_RPA12_C"/>
</dbReference>
<gene>
    <name evidence="11" type="ORF">VICG_00917</name>
</gene>
<feature type="binding site" evidence="8">
    <location>
        <position position="65"/>
    </location>
    <ligand>
        <name>Zn(2+)</name>
        <dbReference type="ChEBI" id="CHEBI:29105"/>
        <label>2</label>
    </ligand>
</feature>
<feature type="binding site" evidence="8">
    <location>
        <position position="90"/>
    </location>
    <ligand>
        <name>Zn(2+)</name>
        <dbReference type="ChEBI" id="CHEBI:29105"/>
        <label>2</label>
    </ligand>
</feature>
<dbReference type="PANTHER" id="PTHR11239:SF14">
    <property type="entry name" value="DNA-DIRECTED RNA POLYMERASE I SUBUNIT RPA12"/>
    <property type="match status" value="1"/>
</dbReference>
<accession>L2GME6</accession>
<dbReference type="InParanoid" id="L2GME6"/>
<dbReference type="FunCoup" id="L2GME6">
    <property type="interactions" value="166"/>
</dbReference>
<feature type="binding site" evidence="8">
    <location>
        <position position="3"/>
    </location>
    <ligand>
        <name>Zn(2+)</name>
        <dbReference type="ChEBI" id="CHEBI:29105"/>
        <label>1</label>
    </ligand>
</feature>
<dbReference type="VEuPathDB" id="MicrosporidiaDB:VICG_00917"/>
<dbReference type="GO" id="GO:0003676">
    <property type="term" value="F:nucleic acid binding"/>
    <property type="evidence" value="ECO:0007669"/>
    <property type="project" value="InterPro"/>
</dbReference>
<dbReference type="STRING" id="993615.L2GME6"/>
<dbReference type="GO" id="GO:0003899">
    <property type="term" value="F:DNA-directed RNA polymerase activity"/>
    <property type="evidence" value="ECO:0007669"/>
    <property type="project" value="InterPro"/>
</dbReference>
<evidence type="ECO:0000256" key="6">
    <source>
        <dbReference type="ARBA" id="ARBA00023242"/>
    </source>
</evidence>
<dbReference type="InterPro" id="IPR001222">
    <property type="entry name" value="Znf_TFIIS"/>
</dbReference>
<feature type="binding site" evidence="8">
    <location>
        <position position="21"/>
    </location>
    <ligand>
        <name>Zn(2+)</name>
        <dbReference type="ChEBI" id="CHEBI:29105"/>
        <label>1</label>
    </ligand>
</feature>
<keyword evidence="3 8" id="KW-0479">Metal-binding</keyword>
<keyword evidence="12" id="KW-1185">Reference proteome</keyword>
<dbReference type="OrthoDB" id="10056816at2759"/>
<dbReference type="PROSITE" id="PS00466">
    <property type="entry name" value="ZF_TFIIS_1"/>
    <property type="match status" value="1"/>
</dbReference>
<dbReference type="SUPFAM" id="SSF57783">
    <property type="entry name" value="Zinc beta-ribbon"/>
    <property type="match status" value="1"/>
</dbReference>
<organism evidence="11 12">
    <name type="scientific">Vittaforma corneae (strain ATCC 50505)</name>
    <name type="common">Microsporidian parasite</name>
    <name type="synonym">Nosema corneum</name>
    <dbReference type="NCBI Taxonomy" id="993615"/>
    <lineage>
        <taxon>Eukaryota</taxon>
        <taxon>Fungi</taxon>
        <taxon>Fungi incertae sedis</taxon>
        <taxon>Microsporidia</taxon>
        <taxon>Nosematidae</taxon>
        <taxon>Vittaforma</taxon>
    </lineage>
</organism>
<evidence type="ECO:0000256" key="1">
    <source>
        <dbReference type="ARBA" id="ARBA00004604"/>
    </source>
</evidence>
<keyword evidence="7" id="KW-0804">Transcription</keyword>
<evidence type="ECO:0000313" key="11">
    <source>
        <dbReference type="EMBL" id="ELA42068.1"/>
    </source>
</evidence>
<dbReference type="OMA" id="MYNTAQL"/>
<keyword evidence="4 9" id="KW-0863">Zinc-finger</keyword>
<evidence type="ECO:0000256" key="4">
    <source>
        <dbReference type="ARBA" id="ARBA00022771"/>
    </source>
</evidence>
<reference evidence="12" key="1">
    <citation type="submission" date="2011-05" db="EMBL/GenBank/DDBJ databases">
        <title>The genome sequence of Vittaforma corneae strain ATCC 50505.</title>
        <authorList>
            <consortium name="The Broad Institute Genome Sequencing Platform"/>
            <person name="Cuomo C."/>
            <person name="Didier E."/>
            <person name="Bowers L."/>
            <person name="Young S.K."/>
            <person name="Zeng Q."/>
            <person name="Gargeya S."/>
            <person name="Fitzgerald M."/>
            <person name="Haas B."/>
            <person name="Abouelleil A."/>
            <person name="Alvarado L."/>
            <person name="Arachchi H.M."/>
            <person name="Berlin A."/>
            <person name="Chapman S.B."/>
            <person name="Gearin G."/>
            <person name="Goldberg J."/>
            <person name="Griggs A."/>
            <person name="Gujja S."/>
            <person name="Hansen M."/>
            <person name="Heiman D."/>
            <person name="Howarth C."/>
            <person name="Larimer J."/>
            <person name="Lui A."/>
            <person name="MacDonald P.J.P."/>
            <person name="McCowen C."/>
            <person name="Montmayeur A."/>
            <person name="Murphy C."/>
            <person name="Neiman D."/>
            <person name="Pearson M."/>
            <person name="Priest M."/>
            <person name="Roberts A."/>
            <person name="Saif S."/>
            <person name="Shea T."/>
            <person name="Sisk P."/>
            <person name="Stolte C."/>
            <person name="Sykes S."/>
            <person name="Wortman J."/>
            <person name="Nusbaum C."/>
            <person name="Birren B."/>
        </authorList>
    </citation>
    <scope>NUCLEOTIDE SEQUENCE [LARGE SCALE GENOMIC DNA]</scope>
    <source>
        <strain evidence="12">ATCC 50505</strain>
    </source>
</reference>
<dbReference type="GO" id="GO:0005736">
    <property type="term" value="C:RNA polymerase I complex"/>
    <property type="evidence" value="ECO:0007669"/>
    <property type="project" value="TreeGrafter"/>
</dbReference>
<dbReference type="Pfam" id="PF01096">
    <property type="entry name" value="Zn_ribbon_TFIIS"/>
    <property type="match status" value="1"/>
</dbReference>